<evidence type="ECO:0000313" key="4">
    <source>
        <dbReference type="Proteomes" id="UP000182771"/>
    </source>
</evidence>
<dbReference type="AlphaFoldDB" id="A0A1H2TQH6"/>
<protein>
    <submittedName>
        <fullName evidence="3">Outer membrane protein beta-barrel domain-containing protein</fullName>
    </submittedName>
</protein>
<dbReference type="Pfam" id="PF13568">
    <property type="entry name" value="OMP_b-brl_2"/>
    <property type="match status" value="1"/>
</dbReference>
<dbReference type="Proteomes" id="UP000182771">
    <property type="component" value="Unassembled WGS sequence"/>
</dbReference>
<comment type="caution">
    <text evidence="3">The sequence shown here is derived from an EMBL/GenBank/DDBJ whole genome shotgun (WGS) entry which is preliminary data.</text>
</comment>
<dbReference type="InterPro" id="IPR025665">
    <property type="entry name" value="Beta-barrel_OMP_2"/>
</dbReference>
<proteinExistence type="predicted"/>
<feature type="domain" description="Outer membrane protein beta-barrel" evidence="2">
    <location>
        <begin position="18"/>
        <end position="206"/>
    </location>
</feature>
<evidence type="ECO:0000313" key="3">
    <source>
        <dbReference type="EMBL" id="SDW46130.1"/>
    </source>
</evidence>
<dbReference type="GeneID" id="85016373"/>
<sequence length="231" mass="26743">MRFYMLWIGCLLSVATYAQTDSLEVANEVDTHYLEDQFYLGITYNWLISKPDDIKQHSFSRGLFGGYQRDIPLNKARNIGLAAGVGLSYQLTYINLKAQEGSNGLLYDIVSIEDEHIQKNYYEQYAVDFPIEFRWRTSTPYTHKFWRIYAGLKPSLIFSSGYKLSSESQSYTLHPEVLKGFQCSLYAAIGHNTWNIYVQYGLRPLFRDTYTQSGTSLQSYLLNIGLIFYIL</sequence>
<dbReference type="EMBL" id="FNND01000002">
    <property type="protein sequence ID" value="SDW46130.1"/>
    <property type="molecule type" value="Genomic_DNA"/>
</dbReference>
<accession>A0A1H2TQH6</accession>
<organism evidence="3 4">
    <name type="scientific">Capnocytophaga granulosa</name>
    <dbReference type="NCBI Taxonomy" id="45242"/>
    <lineage>
        <taxon>Bacteria</taxon>
        <taxon>Pseudomonadati</taxon>
        <taxon>Bacteroidota</taxon>
        <taxon>Flavobacteriia</taxon>
        <taxon>Flavobacteriales</taxon>
        <taxon>Flavobacteriaceae</taxon>
        <taxon>Capnocytophaga</taxon>
    </lineage>
</organism>
<keyword evidence="4" id="KW-1185">Reference proteome</keyword>
<feature type="signal peptide" evidence="1">
    <location>
        <begin position="1"/>
        <end position="20"/>
    </location>
</feature>
<evidence type="ECO:0000256" key="1">
    <source>
        <dbReference type="SAM" id="SignalP"/>
    </source>
</evidence>
<dbReference type="OrthoDB" id="959017at2"/>
<gene>
    <name evidence="3" type="ORF">SAMN05444420_102280</name>
</gene>
<reference evidence="3 4" key="1">
    <citation type="submission" date="2016-10" db="EMBL/GenBank/DDBJ databases">
        <authorList>
            <person name="Varghese N."/>
            <person name="Submissions S."/>
        </authorList>
    </citation>
    <scope>NUCLEOTIDE SEQUENCE [LARGE SCALE GENOMIC DNA]</scope>
    <source>
        <strain evidence="3 4">DSM 11449</strain>
    </source>
</reference>
<name>A0A1H2TQH6_9FLAO</name>
<dbReference type="RefSeq" id="WP_016420138.1">
    <property type="nucleotide sequence ID" value="NZ_FNND01000002.1"/>
</dbReference>
<evidence type="ECO:0000259" key="2">
    <source>
        <dbReference type="Pfam" id="PF13568"/>
    </source>
</evidence>
<keyword evidence="1" id="KW-0732">Signal</keyword>
<feature type="chain" id="PRO_5028899451" evidence="1">
    <location>
        <begin position="21"/>
        <end position="231"/>
    </location>
</feature>